<dbReference type="AlphaFoldDB" id="A0A8T2RKU2"/>
<feature type="domain" description="Homeobox" evidence="12">
    <location>
        <begin position="108"/>
        <end position="168"/>
    </location>
</feature>
<feature type="domain" description="START" evidence="13">
    <location>
        <begin position="292"/>
        <end position="525"/>
    </location>
</feature>
<feature type="compositionally biased region" description="Basic and acidic residues" evidence="11">
    <location>
        <begin position="80"/>
        <end position="91"/>
    </location>
</feature>
<protein>
    <submittedName>
        <fullName evidence="14">Uncharacterized protein</fullName>
    </submittedName>
</protein>
<dbReference type="FunFam" id="1.10.10.60:FF:000229">
    <property type="entry name" value="Homeobox-leucine zipper protein HDG1"/>
    <property type="match status" value="1"/>
</dbReference>
<dbReference type="EMBL" id="CM035431">
    <property type="protein sequence ID" value="KAH7297112.1"/>
    <property type="molecule type" value="Genomic_DNA"/>
</dbReference>
<dbReference type="OrthoDB" id="6159439at2759"/>
<evidence type="ECO:0000256" key="5">
    <source>
        <dbReference type="ARBA" id="ARBA00023125"/>
    </source>
</evidence>
<evidence type="ECO:0000256" key="10">
    <source>
        <dbReference type="RuleBase" id="RU000682"/>
    </source>
</evidence>
<dbReference type="SUPFAM" id="SSF46689">
    <property type="entry name" value="Homeodomain-like"/>
    <property type="match status" value="1"/>
</dbReference>
<keyword evidence="3" id="KW-0805">Transcription regulation</keyword>
<evidence type="ECO:0000256" key="3">
    <source>
        <dbReference type="ARBA" id="ARBA00023015"/>
    </source>
</evidence>
<dbReference type="InterPro" id="IPR057993">
    <property type="entry name" value="HD-Zip_IV_C"/>
</dbReference>
<dbReference type="PANTHER" id="PTHR45654">
    <property type="entry name" value="HOMEOBOX-LEUCINE ZIPPER PROTEIN MERISTEM L1"/>
    <property type="match status" value="1"/>
</dbReference>
<evidence type="ECO:0000259" key="12">
    <source>
        <dbReference type="PROSITE" id="PS50071"/>
    </source>
</evidence>
<dbReference type="OMA" id="AILPDCE"/>
<dbReference type="Pfam" id="PF25797">
    <property type="entry name" value="PDF2_C"/>
    <property type="match status" value="1"/>
</dbReference>
<dbReference type="GO" id="GO:0003677">
    <property type="term" value="F:DNA binding"/>
    <property type="evidence" value="ECO:0007669"/>
    <property type="project" value="UniProtKB-UniRule"/>
</dbReference>
<feature type="region of interest" description="Disordered" evidence="11">
    <location>
        <begin position="80"/>
        <end position="112"/>
    </location>
</feature>
<keyword evidence="4" id="KW-0175">Coiled coil</keyword>
<reference evidence="14" key="1">
    <citation type="submission" date="2021-08" db="EMBL/GenBank/DDBJ databases">
        <title>WGS assembly of Ceratopteris richardii.</title>
        <authorList>
            <person name="Marchant D.B."/>
            <person name="Chen G."/>
            <person name="Jenkins J."/>
            <person name="Shu S."/>
            <person name="Leebens-Mack J."/>
            <person name="Grimwood J."/>
            <person name="Schmutz J."/>
            <person name="Soltis P."/>
            <person name="Soltis D."/>
            <person name="Chen Z.-H."/>
        </authorList>
    </citation>
    <scope>NUCLEOTIDE SEQUENCE</scope>
    <source>
        <strain evidence="14">Whitten #5841</strain>
        <tissue evidence="14">Leaf</tissue>
    </source>
</reference>
<evidence type="ECO:0000259" key="13">
    <source>
        <dbReference type="PROSITE" id="PS50848"/>
    </source>
</evidence>
<dbReference type="SUPFAM" id="SSF55961">
    <property type="entry name" value="Bet v1-like"/>
    <property type="match status" value="2"/>
</dbReference>
<dbReference type="Gene3D" id="1.10.10.60">
    <property type="entry name" value="Homeodomain-like"/>
    <property type="match status" value="1"/>
</dbReference>
<evidence type="ECO:0000256" key="6">
    <source>
        <dbReference type="ARBA" id="ARBA00023155"/>
    </source>
</evidence>
<dbReference type="Pfam" id="PF01852">
    <property type="entry name" value="START"/>
    <property type="match status" value="1"/>
</dbReference>
<keyword evidence="6 9" id="KW-0371">Homeobox</keyword>
<evidence type="ECO:0000256" key="2">
    <source>
        <dbReference type="ARBA" id="ARBA00006789"/>
    </source>
</evidence>
<evidence type="ECO:0000256" key="9">
    <source>
        <dbReference type="PROSITE-ProRule" id="PRU00108"/>
    </source>
</evidence>
<dbReference type="PROSITE" id="PS50071">
    <property type="entry name" value="HOMEOBOX_2"/>
    <property type="match status" value="1"/>
</dbReference>
<organism evidence="14 15">
    <name type="scientific">Ceratopteris richardii</name>
    <name type="common">Triangle waterfern</name>
    <dbReference type="NCBI Taxonomy" id="49495"/>
    <lineage>
        <taxon>Eukaryota</taxon>
        <taxon>Viridiplantae</taxon>
        <taxon>Streptophyta</taxon>
        <taxon>Embryophyta</taxon>
        <taxon>Tracheophyta</taxon>
        <taxon>Polypodiopsida</taxon>
        <taxon>Polypodiidae</taxon>
        <taxon>Polypodiales</taxon>
        <taxon>Pteridineae</taxon>
        <taxon>Pteridaceae</taxon>
        <taxon>Parkerioideae</taxon>
        <taxon>Ceratopteris</taxon>
    </lineage>
</organism>
<keyword evidence="15" id="KW-1185">Reference proteome</keyword>
<dbReference type="GO" id="GO:0005634">
    <property type="term" value="C:nucleus"/>
    <property type="evidence" value="ECO:0007669"/>
    <property type="project" value="UniProtKB-SubCell"/>
</dbReference>
<dbReference type="Pfam" id="PF00046">
    <property type="entry name" value="Homeodomain"/>
    <property type="match status" value="1"/>
</dbReference>
<dbReference type="PROSITE" id="PS00027">
    <property type="entry name" value="HOMEOBOX_1"/>
    <property type="match status" value="1"/>
</dbReference>
<gene>
    <name evidence="14" type="ORF">KP509_26G054200</name>
</gene>
<evidence type="ECO:0000313" key="14">
    <source>
        <dbReference type="EMBL" id="KAH7297112.1"/>
    </source>
</evidence>
<dbReference type="InterPro" id="IPR042160">
    <property type="entry name" value="HD-Zip_IV"/>
</dbReference>
<comment type="caution">
    <text evidence="14">The sequence shown here is derived from an EMBL/GenBank/DDBJ whole genome shotgun (WGS) entry which is preliminary data.</text>
</comment>
<dbReference type="Gene3D" id="3.30.530.20">
    <property type="match status" value="1"/>
</dbReference>
<dbReference type="Proteomes" id="UP000825935">
    <property type="component" value="Chromosome 26"/>
</dbReference>
<dbReference type="PANTHER" id="PTHR45654:SF77">
    <property type="entry name" value="HOMEOBOX-LEUCINE ZIPPER PROTEIN MERISTEM L1"/>
    <property type="match status" value="1"/>
</dbReference>
<evidence type="ECO:0000256" key="11">
    <source>
        <dbReference type="SAM" id="MobiDB-lite"/>
    </source>
</evidence>
<accession>A0A8T2RKU2</accession>
<keyword evidence="7" id="KW-0804">Transcription</keyword>
<keyword evidence="5 9" id="KW-0238">DNA-binding</keyword>
<proteinExistence type="inferred from homology"/>
<feature type="DNA-binding region" description="Homeobox" evidence="9">
    <location>
        <begin position="110"/>
        <end position="169"/>
    </location>
</feature>
<dbReference type="SMART" id="SM00234">
    <property type="entry name" value="START"/>
    <property type="match status" value="1"/>
</dbReference>
<dbReference type="PROSITE" id="PS50848">
    <property type="entry name" value="START"/>
    <property type="match status" value="1"/>
</dbReference>
<dbReference type="InterPro" id="IPR002913">
    <property type="entry name" value="START_lipid-bd_dom"/>
</dbReference>
<keyword evidence="8 9" id="KW-0539">Nucleus</keyword>
<evidence type="ECO:0000256" key="4">
    <source>
        <dbReference type="ARBA" id="ARBA00023054"/>
    </source>
</evidence>
<comment type="subcellular location">
    <subcellularLocation>
        <location evidence="1 9 10">Nucleus</location>
    </subcellularLocation>
</comment>
<dbReference type="InterPro" id="IPR009057">
    <property type="entry name" value="Homeodomain-like_sf"/>
</dbReference>
<evidence type="ECO:0000256" key="7">
    <source>
        <dbReference type="ARBA" id="ARBA00023163"/>
    </source>
</evidence>
<evidence type="ECO:0000256" key="1">
    <source>
        <dbReference type="ARBA" id="ARBA00004123"/>
    </source>
</evidence>
<dbReference type="InterPro" id="IPR001356">
    <property type="entry name" value="HD"/>
</dbReference>
<evidence type="ECO:0000256" key="8">
    <source>
        <dbReference type="ARBA" id="ARBA00023242"/>
    </source>
</evidence>
<comment type="similarity">
    <text evidence="2">Belongs to the HD-ZIP homeobox family. Class IV subfamily.</text>
</comment>
<evidence type="ECO:0000313" key="15">
    <source>
        <dbReference type="Proteomes" id="UP000825935"/>
    </source>
</evidence>
<dbReference type="InterPro" id="IPR017970">
    <property type="entry name" value="Homeobox_CS"/>
</dbReference>
<dbReference type="SMART" id="SM00389">
    <property type="entry name" value="HOX"/>
    <property type="match status" value="1"/>
</dbReference>
<dbReference type="InterPro" id="IPR023393">
    <property type="entry name" value="START-like_dom_sf"/>
</dbReference>
<dbReference type="CDD" id="cd00086">
    <property type="entry name" value="homeodomain"/>
    <property type="match status" value="1"/>
</dbReference>
<dbReference type="GO" id="GO:0000981">
    <property type="term" value="F:DNA-binding transcription factor activity, RNA polymerase II-specific"/>
    <property type="evidence" value="ECO:0007669"/>
    <property type="project" value="InterPro"/>
</dbReference>
<dbReference type="CDD" id="cd08875">
    <property type="entry name" value="START_ArGLABRA2_like"/>
    <property type="match status" value="1"/>
</dbReference>
<dbReference type="GO" id="GO:0008289">
    <property type="term" value="F:lipid binding"/>
    <property type="evidence" value="ECO:0007669"/>
    <property type="project" value="InterPro"/>
</dbReference>
<name>A0A8T2RKU2_CERRI</name>
<sequence length="786" mass="86012">MMSTGETVALQGGFGLGASVGGYGDITQGVLLPNRFMPTLPMLPLSNDDIFAASSISIAQTSNFEEKVLDLCLTEYEKAEKAKEEESDSKSSTDNLEAMSGEGDGGTRPVRKRYHRHTLHQIQEMERFFKEYPHPDEKQRQELSRELKLSPRQIKFWFQNKRTKLKVHHERHDNGVLRAENEKLKMENFALRDAVRNVSCPNCGGPATIAEMSYDEQKLRIENSRLREEIDRISALTAKYVGRQVQSMSLPTSCSPLSACGLGTSHVQLPVIPCGSDLPCISGFPIRSLMISEVDKPIVIELAMASLEELYEVAQAGEPLWLTDANGVEALQQEVYLERFRRGIGSAHSGLKLESSRHAGLVVMNSNSLVETFMDVNQWVEMFPFIISRAQTREVLSAGIAGTYDGAIQLMHAELHVPSPMVSTREVWFVRYSKRLDHLWVVVDVSVDSLLVSLPPASIHCQRRPSGCIIEEMPSGHSKVTWVEHAEVESCGVGSLFQHYVNVGLAFGAARWMCTLQRQCERIATVLASNNSSGDLSVLPSPEGRVSLLKLAERMTSSFCGGVSASTTHSWLTLAGTGIEADDVRVLVRKTVNVPGKPSGIVLCAATSLWLPLSPSKVFHFLRDERFRNQWDILSNSGFVEEVLNVEKGHDPDNTVSLLRVNPVSSTQNNMLILQECCTDASCSMVVYAPVDVAAMTTVLKGGDPDAVALLPSGFAILPDGSHHCSSIDLGGVALHEAASGGSLLTVMFQILVDRMSTARLSLDSVATVSNLICKTVACVKGALSK</sequence>